<dbReference type="CDD" id="cd10027">
    <property type="entry name" value="UDG-F1-like"/>
    <property type="match status" value="1"/>
</dbReference>
<evidence type="ECO:0000256" key="9">
    <source>
        <dbReference type="HAMAP-Rule" id="MF_00148"/>
    </source>
</evidence>
<comment type="function">
    <text evidence="2 9">Excises uracil residues from the DNA which can arise as a result of misincorporation of dUMP residues by DNA polymerase or due to deamination of cytosine.</text>
</comment>
<accession>A0A0C1JJG5</accession>
<evidence type="ECO:0000313" key="11">
    <source>
        <dbReference type="EMBL" id="KIC70721.1"/>
    </source>
</evidence>
<dbReference type="NCBIfam" id="NF003592">
    <property type="entry name" value="PRK05254.1-5"/>
    <property type="match status" value="1"/>
</dbReference>
<evidence type="ECO:0000256" key="3">
    <source>
        <dbReference type="ARBA" id="ARBA00008184"/>
    </source>
</evidence>
<feature type="active site" description="Proton acceptor" evidence="9">
    <location>
        <position position="73"/>
    </location>
</feature>
<dbReference type="GO" id="GO:0097510">
    <property type="term" value="P:base-excision repair, AP site formation via deaminated base removal"/>
    <property type="evidence" value="ECO:0007669"/>
    <property type="project" value="TreeGrafter"/>
</dbReference>
<dbReference type="EC" id="3.2.2.27" evidence="4 9"/>
<dbReference type="GO" id="GO:0004844">
    <property type="term" value="F:uracil DNA N-glycosylase activity"/>
    <property type="evidence" value="ECO:0007669"/>
    <property type="project" value="UniProtKB-UniRule"/>
</dbReference>
<keyword evidence="7 9" id="KW-0378">Hydrolase</keyword>
<dbReference type="GO" id="GO:0005737">
    <property type="term" value="C:cytoplasm"/>
    <property type="evidence" value="ECO:0007669"/>
    <property type="project" value="UniProtKB-SubCell"/>
</dbReference>
<keyword evidence="9" id="KW-0963">Cytoplasm</keyword>
<feature type="domain" description="Uracil-DNA glycosylase-like" evidence="10">
    <location>
        <begin position="58"/>
        <end position="222"/>
    </location>
</feature>
<dbReference type="NCBIfam" id="NF003588">
    <property type="entry name" value="PRK05254.1-1"/>
    <property type="match status" value="1"/>
</dbReference>
<dbReference type="SMART" id="SM00986">
    <property type="entry name" value="UDG"/>
    <property type="match status" value="1"/>
</dbReference>
<dbReference type="InterPro" id="IPR036895">
    <property type="entry name" value="Uracil-DNA_glycosylase-like_sf"/>
</dbReference>
<dbReference type="PANTHER" id="PTHR11264">
    <property type="entry name" value="URACIL-DNA GLYCOSYLASE"/>
    <property type="match status" value="1"/>
</dbReference>
<dbReference type="HAMAP" id="MF_00148">
    <property type="entry name" value="UDG"/>
    <property type="match status" value="1"/>
</dbReference>
<evidence type="ECO:0000259" key="10">
    <source>
        <dbReference type="SMART" id="SM00986"/>
    </source>
</evidence>
<dbReference type="Proteomes" id="UP000031465">
    <property type="component" value="Unassembled WGS sequence"/>
</dbReference>
<dbReference type="EMBL" id="JSAN01000150">
    <property type="protein sequence ID" value="KIC70721.1"/>
    <property type="molecule type" value="Genomic_DNA"/>
</dbReference>
<dbReference type="NCBIfam" id="NF003589">
    <property type="entry name" value="PRK05254.1-2"/>
    <property type="match status" value="1"/>
</dbReference>
<reference evidence="11 12" key="1">
    <citation type="journal article" date="2014" name="Mol. Biol. Evol.">
        <title>Massive expansion of Ubiquitination-related gene families within the Chlamydiae.</title>
        <authorList>
            <person name="Domman D."/>
            <person name="Collingro A."/>
            <person name="Lagkouvardos I."/>
            <person name="Gehre L."/>
            <person name="Weinmaier T."/>
            <person name="Rattei T."/>
            <person name="Subtil A."/>
            <person name="Horn M."/>
        </authorList>
    </citation>
    <scope>NUCLEOTIDE SEQUENCE [LARGE SCALE GENOMIC DNA]</scope>
    <source>
        <strain evidence="11 12">EI2</strain>
    </source>
</reference>
<comment type="caution">
    <text evidence="11">The sequence shown here is derived from an EMBL/GenBank/DDBJ whole genome shotgun (WGS) entry which is preliminary data.</text>
</comment>
<dbReference type="SUPFAM" id="SSF52141">
    <property type="entry name" value="Uracil-DNA glycosylase-like"/>
    <property type="match status" value="1"/>
</dbReference>
<keyword evidence="11" id="KW-0326">Glycosidase</keyword>
<protein>
    <recommendedName>
        <fullName evidence="5 9">Uracil-DNA glycosylase</fullName>
        <shortName evidence="9">UDG</shortName>
        <ecNumber evidence="4 9">3.2.2.27</ecNumber>
    </recommendedName>
</protein>
<comment type="catalytic activity">
    <reaction evidence="1 9">
        <text>Hydrolyzes single-stranded DNA or mismatched double-stranded DNA and polynucleotides, releasing free uracil.</text>
        <dbReference type="EC" id="3.2.2.27"/>
    </reaction>
</comment>
<dbReference type="NCBIfam" id="TIGR00628">
    <property type="entry name" value="ung"/>
    <property type="match status" value="1"/>
</dbReference>
<dbReference type="AlphaFoldDB" id="A0A0C1JJG5"/>
<keyword evidence="8 9" id="KW-0234">DNA repair</keyword>
<dbReference type="NCBIfam" id="NF003591">
    <property type="entry name" value="PRK05254.1-4"/>
    <property type="match status" value="1"/>
</dbReference>
<evidence type="ECO:0000256" key="1">
    <source>
        <dbReference type="ARBA" id="ARBA00001400"/>
    </source>
</evidence>
<dbReference type="Pfam" id="PF03167">
    <property type="entry name" value="UDG"/>
    <property type="match status" value="1"/>
</dbReference>
<evidence type="ECO:0000256" key="4">
    <source>
        <dbReference type="ARBA" id="ARBA00012030"/>
    </source>
</evidence>
<sequence>MLDKNYTPFILEPSWQKVLKQELEQPYILNLATFIENEYTSSPSPIYPPHDLIFNAFYNTPYEKVQVVIMGQDPYHGPGQAHGLSFSVPKGIRPPPSLQNIFKELQTDILLPIPSHGCLLKWAKQGVLLLNATLTVKKSEPLSHHGRGWERFTDAAILQLIERQDPIIFVLWGKSAQDKCRFLKESVNIKRHYILTAAHPSPYSAANGFFGCRHFSKINALLEQQGKCPIDWSLDN</sequence>
<gene>
    <name evidence="9 11" type="primary">ung</name>
    <name evidence="11" type="ORF">DB44_GE00190</name>
</gene>
<organism evidence="11 12">
    <name type="scientific">Candidatus Protochlamydia amoebophila</name>
    <dbReference type="NCBI Taxonomy" id="362787"/>
    <lineage>
        <taxon>Bacteria</taxon>
        <taxon>Pseudomonadati</taxon>
        <taxon>Chlamydiota</taxon>
        <taxon>Chlamydiia</taxon>
        <taxon>Parachlamydiales</taxon>
        <taxon>Parachlamydiaceae</taxon>
        <taxon>Candidatus Protochlamydia</taxon>
    </lineage>
</organism>
<keyword evidence="6 9" id="KW-0227">DNA damage</keyword>
<dbReference type="SMART" id="SM00987">
    <property type="entry name" value="UreE_C"/>
    <property type="match status" value="1"/>
</dbReference>
<evidence type="ECO:0000313" key="12">
    <source>
        <dbReference type="Proteomes" id="UP000031465"/>
    </source>
</evidence>
<dbReference type="PATRIC" id="fig|362787.3.peg.2092"/>
<dbReference type="Gene3D" id="3.40.470.10">
    <property type="entry name" value="Uracil-DNA glycosylase-like domain"/>
    <property type="match status" value="1"/>
</dbReference>
<dbReference type="RefSeq" id="WP_039360990.1">
    <property type="nucleotide sequence ID" value="NZ_JSAN01000150.1"/>
</dbReference>
<comment type="subcellular location">
    <subcellularLocation>
        <location evidence="9">Cytoplasm</location>
    </subcellularLocation>
</comment>
<evidence type="ECO:0000256" key="5">
    <source>
        <dbReference type="ARBA" id="ARBA00018429"/>
    </source>
</evidence>
<evidence type="ECO:0000256" key="6">
    <source>
        <dbReference type="ARBA" id="ARBA00022763"/>
    </source>
</evidence>
<proteinExistence type="inferred from homology"/>
<dbReference type="FunFam" id="3.40.470.10:FF:000001">
    <property type="entry name" value="Uracil-DNA glycosylase"/>
    <property type="match status" value="1"/>
</dbReference>
<dbReference type="PANTHER" id="PTHR11264:SF0">
    <property type="entry name" value="URACIL-DNA GLYCOSYLASE"/>
    <property type="match status" value="1"/>
</dbReference>
<evidence type="ECO:0000256" key="7">
    <source>
        <dbReference type="ARBA" id="ARBA00022801"/>
    </source>
</evidence>
<evidence type="ECO:0000256" key="2">
    <source>
        <dbReference type="ARBA" id="ARBA00002631"/>
    </source>
</evidence>
<evidence type="ECO:0000256" key="8">
    <source>
        <dbReference type="ARBA" id="ARBA00023204"/>
    </source>
</evidence>
<name>A0A0C1JJG5_9BACT</name>
<dbReference type="InterPro" id="IPR005122">
    <property type="entry name" value="Uracil-DNA_glycosylase-like"/>
</dbReference>
<dbReference type="InterPro" id="IPR002043">
    <property type="entry name" value="UDG_fam1"/>
</dbReference>
<comment type="similarity">
    <text evidence="3 9">Belongs to the uracil-DNA glycosylase (UDG) superfamily. UNG family.</text>
</comment>